<dbReference type="EMBL" id="JAPHEH010000001">
    <property type="protein sequence ID" value="MDG4476933.1"/>
    <property type="molecule type" value="Genomic_DNA"/>
</dbReference>
<accession>A0A9X4RN60</accession>
<protein>
    <submittedName>
        <fullName evidence="1">DUF1844 domain-containing protein</fullName>
    </submittedName>
</protein>
<reference evidence="1" key="2">
    <citation type="submission" date="2022-10" db="EMBL/GenBank/DDBJ databases">
        <authorList>
            <person name="Aronson H.S."/>
        </authorList>
    </citation>
    <scope>NUCLEOTIDE SEQUENCE</scope>
    <source>
        <strain evidence="1">RS19-109</strain>
    </source>
</reference>
<dbReference type="Pfam" id="PF08899">
    <property type="entry name" value="DUF1844"/>
    <property type="match status" value="1"/>
</dbReference>
<dbReference type="Proteomes" id="UP001154240">
    <property type="component" value="Unassembled WGS sequence"/>
</dbReference>
<gene>
    <name evidence="1" type="ORF">OLX77_12285</name>
</gene>
<proteinExistence type="predicted"/>
<dbReference type="AlphaFoldDB" id="A0A9X4RN60"/>
<name>A0A9X4RN60_9BACT</name>
<comment type="caution">
    <text evidence="1">The sequence shown here is derived from an EMBL/GenBank/DDBJ whole genome shotgun (WGS) entry which is preliminary data.</text>
</comment>
<dbReference type="RefSeq" id="WP_307633898.1">
    <property type="nucleotide sequence ID" value="NZ_JAPHEH010000001.1"/>
</dbReference>
<dbReference type="InterPro" id="IPR014995">
    <property type="entry name" value="DUF1844"/>
</dbReference>
<evidence type="ECO:0000313" key="2">
    <source>
        <dbReference type="Proteomes" id="UP001154240"/>
    </source>
</evidence>
<sequence>MTENEKNEKKCPEGYVRQGCNCVLPEVTFTTLVMSLNSSALYHMGEIQDPETGQAGNDLALAKHTISTLQLLKDRTRGNLTDKEEELLGHVLADLKLRYVKASS</sequence>
<keyword evidence="2" id="KW-1185">Reference proteome</keyword>
<evidence type="ECO:0000313" key="1">
    <source>
        <dbReference type="EMBL" id="MDG4476933.1"/>
    </source>
</evidence>
<organism evidence="1 2">
    <name type="scientific">Thiovibrio frasassiensis</name>
    <dbReference type="NCBI Taxonomy" id="2984131"/>
    <lineage>
        <taxon>Bacteria</taxon>
        <taxon>Pseudomonadati</taxon>
        <taxon>Thermodesulfobacteriota</taxon>
        <taxon>Desulfobulbia</taxon>
        <taxon>Desulfobulbales</taxon>
        <taxon>Thiovibrionaceae</taxon>
        <taxon>Thiovibrio</taxon>
    </lineage>
</organism>
<reference evidence="1" key="1">
    <citation type="journal article" date="2022" name="bioRxiv">
        <title>Thiovibrio frasassiensisgen. nov., sp. nov., an autotrophic, elemental sulfur disproportionating bacterium isolated from sulfidic karst sediment, and proposal of Thiovibrionaceae fam. nov.</title>
        <authorList>
            <person name="Aronson H."/>
            <person name="Thomas C."/>
            <person name="Bhattacharyya M."/>
            <person name="Eckstein S."/>
            <person name="Jensen S."/>
            <person name="Barco R."/>
            <person name="Macalady J."/>
            <person name="Amend J."/>
        </authorList>
    </citation>
    <scope>NUCLEOTIDE SEQUENCE</scope>
    <source>
        <strain evidence="1">RS19-109</strain>
    </source>
</reference>